<evidence type="ECO:0000256" key="4">
    <source>
        <dbReference type="ARBA" id="ARBA00022603"/>
    </source>
</evidence>
<evidence type="ECO:0000256" key="8">
    <source>
        <dbReference type="ARBA" id="ARBA00023128"/>
    </source>
</evidence>
<dbReference type="SMART" id="SM00967">
    <property type="entry name" value="SpoU_sub_bind"/>
    <property type="match status" value="1"/>
</dbReference>
<dbReference type="Pfam" id="PF00588">
    <property type="entry name" value="SpoU_methylase"/>
    <property type="match status" value="1"/>
</dbReference>
<dbReference type="RefSeq" id="XP_051364402.1">
    <property type="nucleotide sequence ID" value="XM_051504009.1"/>
</dbReference>
<evidence type="ECO:0000256" key="9">
    <source>
        <dbReference type="ARBA" id="ARBA00034881"/>
    </source>
</evidence>
<comment type="subcellular location">
    <subcellularLocation>
        <location evidence="1">Mitochondrion</location>
    </subcellularLocation>
</comment>
<dbReference type="AlphaFoldDB" id="A0A9Q0BG26"/>
<keyword evidence="5" id="KW-0808">Transferase</keyword>
<feature type="domain" description="RNA 2-O ribose methyltransferase substrate binding" evidence="11">
    <location>
        <begin position="287"/>
        <end position="369"/>
    </location>
</feature>
<evidence type="ECO:0000256" key="5">
    <source>
        <dbReference type="ARBA" id="ARBA00022679"/>
    </source>
</evidence>
<feature type="compositionally biased region" description="Basic and acidic residues" evidence="10">
    <location>
        <begin position="199"/>
        <end position="211"/>
    </location>
</feature>
<organism evidence="12 13">
    <name type="scientific">Emericellopsis cladophorae</name>
    <dbReference type="NCBI Taxonomy" id="2686198"/>
    <lineage>
        <taxon>Eukaryota</taxon>
        <taxon>Fungi</taxon>
        <taxon>Dikarya</taxon>
        <taxon>Ascomycota</taxon>
        <taxon>Pezizomycotina</taxon>
        <taxon>Sordariomycetes</taxon>
        <taxon>Hypocreomycetidae</taxon>
        <taxon>Hypocreales</taxon>
        <taxon>Bionectriaceae</taxon>
        <taxon>Emericellopsis</taxon>
    </lineage>
</organism>
<dbReference type="Proteomes" id="UP001055219">
    <property type="component" value="Unassembled WGS sequence"/>
</dbReference>
<feature type="region of interest" description="Disordered" evidence="10">
    <location>
        <begin position="1"/>
        <end position="24"/>
    </location>
</feature>
<dbReference type="SUPFAM" id="SSF75217">
    <property type="entry name" value="alpha/beta knot"/>
    <property type="match status" value="1"/>
</dbReference>
<dbReference type="InterPro" id="IPR029064">
    <property type="entry name" value="Ribosomal_eL30-like_sf"/>
</dbReference>
<keyword evidence="6" id="KW-0949">S-adenosyl-L-methionine</keyword>
<evidence type="ECO:0000256" key="3">
    <source>
        <dbReference type="ARBA" id="ARBA00022552"/>
    </source>
</evidence>
<dbReference type="OrthoDB" id="270651at2759"/>
<keyword evidence="7" id="KW-0809">Transit peptide</keyword>
<dbReference type="Gene3D" id="3.40.1280.10">
    <property type="match status" value="1"/>
</dbReference>
<dbReference type="GO" id="GO:0016435">
    <property type="term" value="F:rRNA (guanine) methyltransferase activity"/>
    <property type="evidence" value="ECO:0007669"/>
    <property type="project" value="TreeGrafter"/>
</dbReference>
<proteinExistence type="inferred from homology"/>
<evidence type="ECO:0000313" key="12">
    <source>
        <dbReference type="EMBL" id="KAI6783546.1"/>
    </source>
</evidence>
<comment type="similarity">
    <text evidence="2">Belongs to the class IV-like SAM-binding methyltransferase superfamily. RNA methyltransferase TrmH family.</text>
</comment>
<dbReference type="InterPro" id="IPR029026">
    <property type="entry name" value="tRNA_m1G_MTases_N"/>
</dbReference>
<dbReference type="PANTHER" id="PTHR46103">
    <property type="entry name" value="RRNA METHYLTRANSFERASE 1, MITOCHONDRIAL"/>
    <property type="match status" value="1"/>
</dbReference>
<feature type="compositionally biased region" description="Basic and acidic residues" evidence="10">
    <location>
        <begin position="41"/>
        <end position="56"/>
    </location>
</feature>
<dbReference type="FunFam" id="3.30.1330.30:FF:000035">
    <property type="entry name" value="TrmH family RNA methyltransferase"/>
    <property type="match status" value="1"/>
</dbReference>
<evidence type="ECO:0000256" key="2">
    <source>
        <dbReference type="ARBA" id="ARBA00007228"/>
    </source>
</evidence>
<feature type="compositionally biased region" description="Basic and acidic residues" evidence="10">
    <location>
        <begin position="218"/>
        <end position="267"/>
    </location>
</feature>
<keyword evidence="4 12" id="KW-0489">Methyltransferase</keyword>
<dbReference type="InterPro" id="IPR013123">
    <property type="entry name" value="SpoU_subst-bd"/>
</dbReference>
<evidence type="ECO:0000256" key="7">
    <source>
        <dbReference type="ARBA" id="ARBA00022946"/>
    </source>
</evidence>
<feature type="compositionally biased region" description="Basic and acidic residues" evidence="10">
    <location>
        <begin position="172"/>
        <end position="182"/>
    </location>
</feature>
<evidence type="ECO:0000313" key="13">
    <source>
        <dbReference type="Proteomes" id="UP001055219"/>
    </source>
</evidence>
<accession>A0A9Q0BG26</accession>
<dbReference type="Gene3D" id="3.30.1330.30">
    <property type="match status" value="1"/>
</dbReference>
<evidence type="ECO:0000256" key="1">
    <source>
        <dbReference type="ARBA" id="ARBA00004173"/>
    </source>
</evidence>
<dbReference type="CDD" id="cd18105">
    <property type="entry name" value="SpoU-like_MRM1"/>
    <property type="match status" value="1"/>
</dbReference>
<dbReference type="Pfam" id="PF08032">
    <property type="entry name" value="SpoU_sub_bind"/>
    <property type="match status" value="1"/>
</dbReference>
<protein>
    <recommendedName>
        <fullName evidence="9">rRNA methyltransferase 1, mitochondrial</fullName>
    </recommendedName>
</protein>
<reference evidence="12" key="2">
    <citation type="submission" date="2022-07" db="EMBL/GenBank/DDBJ databases">
        <authorList>
            <person name="Goncalves M.F.M."/>
            <person name="Hilario S."/>
            <person name="Van De Peer Y."/>
            <person name="Esteves A.C."/>
            <person name="Alves A."/>
        </authorList>
    </citation>
    <scope>NUCLEOTIDE SEQUENCE</scope>
    <source>
        <strain evidence="12">MUM 19.33</strain>
    </source>
</reference>
<dbReference type="EMBL" id="JAGIXG020000007">
    <property type="protein sequence ID" value="KAI6783546.1"/>
    <property type="molecule type" value="Genomic_DNA"/>
</dbReference>
<dbReference type="InterPro" id="IPR001537">
    <property type="entry name" value="SpoU_MeTrfase"/>
</dbReference>
<feature type="region of interest" description="Disordered" evidence="10">
    <location>
        <begin position="40"/>
        <end position="85"/>
    </location>
</feature>
<gene>
    <name evidence="12" type="ORF">J7T54_005575</name>
</gene>
<feature type="region of interest" description="Disordered" evidence="10">
    <location>
        <begin position="172"/>
        <end position="272"/>
    </location>
</feature>
<feature type="region of interest" description="Disordered" evidence="10">
    <location>
        <begin position="590"/>
        <end position="613"/>
    </location>
</feature>
<name>A0A9Q0BG26_9HYPO</name>
<dbReference type="InterPro" id="IPR047261">
    <property type="entry name" value="MRM1_MeTrfase_dom"/>
</dbReference>
<sequence>MIRALRLQTPGLHRPFRSPSPSLSKVFTRDASLSAIHRGLRQSERAEYGEARERAPARRPRKPSDRVVNSFGRPRTSGQDVRARSEIQSLTQKALDGAGSKRQQAKLLSKLKKKQDEVDGTGKKTRRKRFYDETTDFGKNSLVYQLKHGHLQGLKDAIEPPVKPLARGARMTNDDFKQRMDNTSDEVSATGSRRRPMTPRREDRSDQRARESSSSGRGRFDADGDRSGRSLQRRDDRHARNVDKTDDRDTRPTRHEPEDGVFRPAPRERRHNMMPLQVKYTTAASQFLYGTSVVKSALDQGQRKLYNLYIYGGENRRQTWETVRIKNFARQKNVPITIVPAEDQRLMDKMSQGRPHNGFVLETSPLPTRKVASLGALEERPDKLGFHVELGYQSKEEDKVNGTDTFVPRRSAVTARPLVLFLNEVVDPGNLGAIIRTASYLGVDAVGISSTGSSDLTPVVQKSGAGAIEEMTIFKVDNAESFLRDSSNAGWMTFAAVPPIDNRLARQHRERIITTDNVERSSPVSRHPCVIVLGNEGIGLPKPVKAACTHWVSIPKFMQETCVDSLNVSVAAGLLVHSFVKKPLTSDVAQEEAAEHGNEAGDEVAEPQGEKMF</sequence>
<keyword evidence="13" id="KW-1185">Reference proteome</keyword>
<keyword evidence="8" id="KW-0496">Mitochondrion</keyword>
<dbReference type="PANTHER" id="PTHR46103:SF1">
    <property type="entry name" value="RRNA METHYLTRANSFERASE 1, MITOCHONDRIAL"/>
    <property type="match status" value="1"/>
</dbReference>
<dbReference type="InterPro" id="IPR029028">
    <property type="entry name" value="Alpha/beta_knot_MTases"/>
</dbReference>
<dbReference type="GO" id="GO:0003723">
    <property type="term" value="F:RNA binding"/>
    <property type="evidence" value="ECO:0007669"/>
    <property type="project" value="InterPro"/>
</dbReference>
<evidence type="ECO:0000259" key="11">
    <source>
        <dbReference type="SMART" id="SM00967"/>
    </source>
</evidence>
<dbReference type="GeneID" id="75832058"/>
<dbReference type="InterPro" id="IPR047182">
    <property type="entry name" value="MRM1"/>
</dbReference>
<evidence type="ECO:0000256" key="6">
    <source>
        <dbReference type="ARBA" id="ARBA00022691"/>
    </source>
</evidence>
<keyword evidence="3" id="KW-0698">rRNA processing</keyword>
<dbReference type="GO" id="GO:0005739">
    <property type="term" value="C:mitochondrion"/>
    <property type="evidence" value="ECO:0007669"/>
    <property type="project" value="UniProtKB-SubCell"/>
</dbReference>
<comment type="caution">
    <text evidence="12">The sequence shown here is derived from an EMBL/GenBank/DDBJ whole genome shotgun (WGS) entry which is preliminary data.</text>
</comment>
<evidence type="ECO:0000256" key="10">
    <source>
        <dbReference type="SAM" id="MobiDB-lite"/>
    </source>
</evidence>
<reference evidence="12" key="1">
    <citation type="journal article" date="2021" name="J Fungi (Basel)">
        <title>Genomic and Metabolomic Analyses of the Marine Fungus Emericellopsis cladophorae: Insights into Saltwater Adaptability Mechanisms and Its Biosynthetic Potential.</title>
        <authorList>
            <person name="Goncalves M.F.M."/>
            <person name="Hilario S."/>
            <person name="Van de Peer Y."/>
            <person name="Esteves A.C."/>
            <person name="Alves A."/>
        </authorList>
    </citation>
    <scope>NUCLEOTIDE SEQUENCE</scope>
    <source>
        <strain evidence="12">MUM 19.33</strain>
    </source>
</reference>
<dbReference type="SUPFAM" id="SSF55315">
    <property type="entry name" value="L30e-like"/>
    <property type="match status" value="1"/>
</dbReference>